<dbReference type="KEGG" id="eps:L0Y14_09950"/>
<feature type="transmembrane region" description="Helical" evidence="5">
    <location>
        <begin position="121"/>
        <end position="141"/>
    </location>
</feature>
<dbReference type="InterPro" id="IPR052155">
    <property type="entry name" value="Biofilm_reg_signaling"/>
</dbReference>
<evidence type="ECO:0000256" key="4">
    <source>
        <dbReference type="ARBA" id="ARBA00051114"/>
    </source>
</evidence>
<dbReference type="SUPFAM" id="SSF55073">
    <property type="entry name" value="Nucleotide cyclase"/>
    <property type="match status" value="1"/>
</dbReference>
<keyword evidence="5" id="KW-0812">Transmembrane</keyword>
<dbReference type="CDD" id="cd01948">
    <property type="entry name" value="EAL"/>
    <property type="match status" value="1"/>
</dbReference>
<sequence>MIISADSRNQAELKQRHTVFVHQLELFYDAVKLTLTAHVVNGTMLLLFLQGAVAQDLLLGWYAGLLMLLLYRGYTLYGYRHETDRVLHARRWYWHAMIGVALASLVWGAAGYLLFTPGDLYHQALLAFVIAGMTAGGITVLASFSEAALLFISIVLIPFVFRLFQAGTEDSMQMGALVALFLLLLMISARRIHQTVVEGLNLHYQRQQAEETIIRQAFYDELTELPNRRMLQDRLYQDVARAIRHGVNGAVLFLDLDNFKHINDSLGHSVGDELLIKVASRLRHHLREEDTAARLGGDEFVVLLTDLEGDEARISSRVMQVADQVRMALANPFEIAGHELHVSTSIGVAIYPADAKNVDDLLKHADTAMYRAKERGRNLVQFFLPSMQVAVNELLALEHDLRKAISSSGLLLYYQPQVHRDGRVFGAEALLRWQREDGSMVSPAEFIPVAEETGLIYLIGGWVLEEACRNLAELSSMEAGCDLVSIAINVSPKQFRQRDFAGHVVATLKRFGVDPGRLELEVTESVLVTDYQDTAEKMRQLRELGVRFSIDDFGTGYSSMAYLKNLPLDAIKIDQSFVRDLTTDPSDASIVETIIVMSRHLGLKVIAEGVETEQTLEVLKAYGCDNYQGYLFGRPMPFEAFKQRLTEESNTSVDRGGG</sequence>
<comment type="cofactor">
    <cofactor evidence="1">
        <name>Mg(2+)</name>
        <dbReference type="ChEBI" id="CHEBI:18420"/>
    </cofactor>
</comment>
<dbReference type="InterPro" id="IPR043128">
    <property type="entry name" value="Rev_trsase/Diguanyl_cyclase"/>
</dbReference>
<dbReference type="FunFam" id="3.20.20.450:FF:000001">
    <property type="entry name" value="Cyclic di-GMP phosphodiesterase yahA"/>
    <property type="match status" value="1"/>
</dbReference>
<evidence type="ECO:0000313" key="8">
    <source>
        <dbReference type="EMBL" id="USF86463.1"/>
    </source>
</evidence>
<evidence type="ECO:0000259" key="6">
    <source>
        <dbReference type="PROSITE" id="PS50883"/>
    </source>
</evidence>
<dbReference type="Gene3D" id="3.30.70.270">
    <property type="match status" value="1"/>
</dbReference>
<dbReference type="Proteomes" id="UP001056649">
    <property type="component" value="Chromosome"/>
</dbReference>
<dbReference type="InterPro" id="IPR029787">
    <property type="entry name" value="Nucleotide_cyclase"/>
</dbReference>
<proteinExistence type="predicted"/>
<evidence type="ECO:0000256" key="1">
    <source>
        <dbReference type="ARBA" id="ARBA00001946"/>
    </source>
</evidence>
<dbReference type="InterPro" id="IPR001633">
    <property type="entry name" value="EAL_dom"/>
</dbReference>
<feature type="transmembrane region" description="Helical" evidence="5">
    <location>
        <begin position="148"/>
        <end position="165"/>
    </location>
</feature>
<dbReference type="PANTHER" id="PTHR44757">
    <property type="entry name" value="DIGUANYLATE CYCLASE DGCP"/>
    <property type="match status" value="1"/>
</dbReference>
<dbReference type="GO" id="GO:0071732">
    <property type="term" value="P:cellular response to nitric oxide"/>
    <property type="evidence" value="ECO:0007669"/>
    <property type="project" value="UniProtKB-ARBA"/>
</dbReference>
<comment type="catalytic activity">
    <reaction evidence="4">
        <text>3',3'-c-di-GMP + H2O = 5'-phosphoguanylyl(3'-&gt;5')guanosine + H(+)</text>
        <dbReference type="Rhea" id="RHEA:24902"/>
        <dbReference type="ChEBI" id="CHEBI:15377"/>
        <dbReference type="ChEBI" id="CHEBI:15378"/>
        <dbReference type="ChEBI" id="CHEBI:58754"/>
        <dbReference type="ChEBI" id="CHEBI:58805"/>
        <dbReference type="EC" id="3.1.4.52"/>
    </reaction>
    <physiologicalReaction direction="left-to-right" evidence="4">
        <dbReference type="Rhea" id="RHEA:24903"/>
    </physiologicalReaction>
</comment>
<feature type="domain" description="EAL" evidence="6">
    <location>
        <begin position="394"/>
        <end position="649"/>
    </location>
</feature>
<dbReference type="Pfam" id="PF00563">
    <property type="entry name" value="EAL"/>
    <property type="match status" value="1"/>
</dbReference>
<dbReference type="SUPFAM" id="SSF141868">
    <property type="entry name" value="EAL domain-like"/>
    <property type="match status" value="1"/>
</dbReference>
<dbReference type="NCBIfam" id="TIGR00254">
    <property type="entry name" value="GGDEF"/>
    <property type="match status" value="1"/>
</dbReference>
<dbReference type="PROSITE" id="PS50887">
    <property type="entry name" value="GGDEF"/>
    <property type="match status" value="1"/>
</dbReference>
<dbReference type="Pfam" id="PF00990">
    <property type="entry name" value="GGDEF"/>
    <property type="match status" value="1"/>
</dbReference>
<keyword evidence="5" id="KW-1133">Transmembrane helix</keyword>
<organism evidence="8 9">
    <name type="scientific">Candidatus Endoriftia persephonae</name>
    <dbReference type="NCBI Taxonomy" id="393765"/>
    <lineage>
        <taxon>Bacteria</taxon>
        <taxon>Pseudomonadati</taxon>
        <taxon>Pseudomonadota</taxon>
        <taxon>Gammaproteobacteria</taxon>
        <taxon>Chromatiales</taxon>
        <taxon>Sedimenticolaceae</taxon>
        <taxon>Candidatus Endoriftia</taxon>
    </lineage>
</organism>
<keyword evidence="5" id="KW-0472">Membrane</keyword>
<dbReference type="InterPro" id="IPR000160">
    <property type="entry name" value="GGDEF_dom"/>
</dbReference>
<feature type="domain" description="GGDEF" evidence="7">
    <location>
        <begin position="247"/>
        <end position="385"/>
    </location>
</feature>
<gene>
    <name evidence="8" type="ORF">L0Y14_09950</name>
</gene>
<dbReference type="SMART" id="SM00267">
    <property type="entry name" value="GGDEF"/>
    <property type="match status" value="1"/>
</dbReference>
<dbReference type="PROSITE" id="PS50883">
    <property type="entry name" value="EAL"/>
    <property type="match status" value="1"/>
</dbReference>
<dbReference type="EC" id="3.1.4.52" evidence="2"/>
<dbReference type="AlphaFoldDB" id="A0A9J6ZV38"/>
<feature type="transmembrane region" description="Helical" evidence="5">
    <location>
        <begin position="92"/>
        <end position="115"/>
    </location>
</feature>
<dbReference type="EMBL" id="CP090569">
    <property type="protein sequence ID" value="USF86463.1"/>
    <property type="molecule type" value="Genomic_DNA"/>
</dbReference>
<dbReference type="GO" id="GO:0071111">
    <property type="term" value="F:cyclic-guanylate-specific phosphodiesterase activity"/>
    <property type="evidence" value="ECO:0007669"/>
    <property type="project" value="UniProtKB-EC"/>
</dbReference>
<dbReference type="SMART" id="SM00052">
    <property type="entry name" value="EAL"/>
    <property type="match status" value="1"/>
</dbReference>
<dbReference type="RefSeq" id="WP_040819789.1">
    <property type="nucleotide sequence ID" value="NZ_CP090569.1"/>
</dbReference>
<name>A0A9J6ZV38_9GAMM</name>
<evidence type="ECO:0000256" key="5">
    <source>
        <dbReference type="SAM" id="Phobius"/>
    </source>
</evidence>
<keyword evidence="9" id="KW-1185">Reference proteome</keyword>
<evidence type="ECO:0000259" key="7">
    <source>
        <dbReference type="PROSITE" id="PS50887"/>
    </source>
</evidence>
<feature type="transmembrane region" description="Helical" evidence="5">
    <location>
        <begin position="45"/>
        <end position="71"/>
    </location>
</feature>
<keyword evidence="3" id="KW-0973">c-di-GMP</keyword>
<dbReference type="PANTHER" id="PTHR44757:SF2">
    <property type="entry name" value="BIOFILM ARCHITECTURE MAINTENANCE PROTEIN MBAA"/>
    <property type="match status" value="1"/>
</dbReference>
<dbReference type="CDD" id="cd01949">
    <property type="entry name" value="GGDEF"/>
    <property type="match status" value="1"/>
</dbReference>
<evidence type="ECO:0000256" key="2">
    <source>
        <dbReference type="ARBA" id="ARBA00012282"/>
    </source>
</evidence>
<dbReference type="InterPro" id="IPR035919">
    <property type="entry name" value="EAL_sf"/>
</dbReference>
<evidence type="ECO:0000313" key="9">
    <source>
        <dbReference type="Proteomes" id="UP001056649"/>
    </source>
</evidence>
<reference evidence="8" key="1">
    <citation type="journal article" date="2022" name="Mol. Ecol. Resour.">
        <title>The complete and closed genome of the facultative generalist Candidatus Endoriftia persephone from deep-sea hydrothermal vents.</title>
        <authorList>
            <person name="de Oliveira A.L."/>
            <person name="Srivastava A."/>
            <person name="Espada-Hinojosa S."/>
            <person name="Bright M."/>
        </authorList>
    </citation>
    <scope>NUCLEOTIDE SEQUENCE</scope>
    <source>
        <strain evidence="8">Tica-EPR-9o50.N</strain>
    </source>
</reference>
<evidence type="ECO:0000256" key="3">
    <source>
        <dbReference type="ARBA" id="ARBA00022636"/>
    </source>
</evidence>
<dbReference type="FunFam" id="3.30.70.270:FF:000001">
    <property type="entry name" value="Diguanylate cyclase domain protein"/>
    <property type="match status" value="1"/>
</dbReference>
<accession>A0A9J6ZV38</accession>
<protein>
    <recommendedName>
        <fullName evidence="2">cyclic-guanylate-specific phosphodiesterase</fullName>
        <ecNumber evidence="2">3.1.4.52</ecNumber>
    </recommendedName>
</protein>
<dbReference type="Gene3D" id="3.20.20.450">
    <property type="entry name" value="EAL domain"/>
    <property type="match status" value="1"/>
</dbReference>